<protein>
    <submittedName>
        <fullName evidence="2">Uncharacterized protein</fullName>
    </submittedName>
</protein>
<comment type="caution">
    <text evidence="2">The sequence shown here is derived from an EMBL/GenBank/DDBJ whole genome shotgun (WGS) entry which is preliminary data.</text>
</comment>
<keyword evidence="3" id="KW-1185">Reference proteome</keyword>
<dbReference type="AlphaFoldDB" id="A0AB34GK77"/>
<feature type="region of interest" description="Disordered" evidence="1">
    <location>
        <begin position="1"/>
        <end position="69"/>
    </location>
</feature>
<dbReference type="EMBL" id="JAIQCJ010002240">
    <property type="protein sequence ID" value="KAJ8778789.1"/>
    <property type="molecule type" value="Genomic_DNA"/>
</dbReference>
<name>A0AB34GK77_ESCRO</name>
<accession>A0AB34GK77</accession>
<evidence type="ECO:0000313" key="2">
    <source>
        <dbReference type="EMBL" id="KAJ8778789.1"/>
    </source>
</evidence>
<reference evidence="2 3" key="1">
    <citation type="submission" date="2022-11" db="EMBL/GenBank/DDBJ databases">
        <title>Whole genome sequence of Eschrichtius robustus ER-17-0199.</title>
        <authorList>
            <person name="Bruniche-Olsen A."/>
            <person name="Black A.N."/>
            <person name="Fields C.J."/>
            <person name="Walden K."/>
            <person name="Dewoody J.A."/>
        </authorList>
    </citation>
    <scope>NUCLEOTIDE SEQUENCE [LARGE SCALE GENOMIC DNA]</scope>
    <source>
        <strain evidence="2">ER-17-0199</strain>
        <tissue evidence="2">Blubber</tissue>
    </source>
</reference>
<gene>
    <name evidence="2" type="ORF">J1605_013466</name>
</gene>
<evidence type="ECO:0000313" key="3">
    <source>
        <dbReference type="Proteomes" id="UP001159641"/>
    </source>
</evidence>
<organism evidence="2 3">
    <name type="scientific">Eschrichtius robustus</name>
    <name type="common">California gray whale</name>
    <name type="synonym">Eschrichtius gibbosus</name>
    <dbReference type="NCBI Taxonomy" id="9764"/>
    <lineage>
        <taxon>Eukaryota</taxon>
        <taxon>Metazoa</taxon>
        <taxon>Chordata</taxon>
        <taxon>Craniata</taxon>
        <taxon>Vertebrata</taxon>
        <taxon>Euteleostomi</taxon>
        <taxon>Mammalia</taxon>
        <taxon>Eutheria</taxon>
        <taxon>Laurasiatheria</taxon>
        <taxon>Artiodactyla</taxon>
        <taxon>Whippomorpha</taxon>
        <taxon>Cetacea</taxon>
        <taxon>Mysticeti</taxon>
        <taxon>Eschrichtiidae</taxon>
        <taxon>Eschrichtius</taxon>
    </lineage>
</organism>
<proteinExistence type="predicted"/>
<dbReference type="Proteomes" id="UP001159641">
    <property type="component" value="Unassembled WGS sequence"/>
</dbReference>
<evidence type="ECO:0000256" key="1">
    <source>
        <dbReference type="SAM" id="MobiDB-lite"/>
    </source>
</evidence>
<sequence length="92" mass="9428">MLGPPGGGDSRVAELGSSSSVQIERTGGLWPSSPEVGPALGGSPPMVNCRATPSEIQGPASAERWPPQELKQRNLEITSKALTCMLLGSGSL</sequence>